<dbReference type="PRINTS" id="PR00080">
    <property type="entry name" value="SDRFAMILY"/>
</dbReference>
<proteinExistence type="inferred from homology"/>
<name>A0A543HGA3_9MICO</name>
<dbReference type="InterPro" id="IPR020904">
    <property type="entry name" value="Sc_DH/Rdtase_CS"/>
</dbReference>
<dbReference type="RefSeq" id="WP_141846753.1">
    <property type="nucleotide sequence ID" value="NZ_VFPM01000004.1"/>
</dbReference>
<dbReference type="Gene3D" id="3.40.50.720">
    <property type="entry name" value="NAD(P)-binding Rossmann-like Domain"/>
    <property type="match status" value="1"/>
</dbReference>
<reference evidence="4 5" key="1">
    <citation type="submission" date="2019-06" db="EMBL/GenBank/DDBJ databases">
        <title>Genome sequencing of plant associated microbes to promote plant fitness in Sorghum bicolor and Oryza sativa.</title>
        <authorList>
            <person name="Coleman-Derr D."/>
        </authorList>
    </citation>
    <scope>NUCLEOTIDE SEQUENCE [LARGE SCALE GENOMIC DNA]</scope>
    <source>
        <strain evidence="4 5">KV-663</strain>
    </source>
</reference>
<dbReference type="AlphaFoldDB" id="A0A543HGA3"/>
<comment type="caution">
    <text evidence="4">The sequence shown here is derived from an EMBL/GenBank/DDBJ whole genome shotgun (WGS) entry which is preliminary data.</text>
</comment>
<dbReference type="PRINTS" id="PR00081">
    <property type="entry name" value="GDHRDH"/>
</dbReference>
<dbReference type="GO" id="GO:0016491">
    <property type="term" value="F:oxidoreductase activity"/>
    <property type="evidence" value="ECO:0007669"/>
    <property type="project" value="UniProtKB-KW"/>
</dbReference>
<accession>A0A543HGA3</accession>
<dbReference type="EMBL" id="VFPM01000004">
    <property type="protein sequence ID" value="TQM57369.1"/>
    <property type="molecule type" value="Genomic_DNA"/>
</dbReference>
<evidence type="ECO:0000256" key="1">
    <source>
        <dbReference type="ARBA" id="ARBA00006484"/>
    </source>
</evidence>
<comment type="similarity">
    <text evidence="1 3">Belongs to the short-chain dehydrogenases/reductases (SDR) family.</text>
</comment>
<dbReference type="PROSITE" id="PS00061">
    <property type="entry name" value="ADH_SHORT"/>
    <property type="match status" value="1"/>
</dbReference>
<sequence>MNETGRQVALVTGTSSGMGLHAAIELARRGLSVVATMRDVSRSDRLEAAASEAGVELDVRALDVTDHGAARACVDGVLADHGRLDVLVNNAGRGAVGTAEQLGLDEIRDQLEVNYLGPVALTKLVLPTMRAAGSGRVLTVTSVGGAVGQPFADAYCGAKFAVEGFMQSLSTVMLGHGVWVSVIEPAAVASDFVSNVARPAGVSGAADAGAAVDAVDAADSGAAAADPYAAQLEAYLARTAGAFAAAQSASDAGVAIADAVTSSDYRFRWQTSDGATAFVGMSLADLDGGRVLGATRTWIETEA</sequence>
<protein>
    <submittedName>
        <fullName evidence="4">Short-subunit dehydrogenase</fullName>
    </submittedName>
</protein>
<dbReference type="InterPro" id="IPR036291">
    <property type="entry name" value="NAD(P)-bd_dom_sf"/>
</dbReference>
<evidence type="ECO:0000256" key="2">
    <source>
        <dbReference type="ARBA" id="ARBA00023002"/>
    </source>
</evidence>
<evidence type="ECO:0000313" key="4">
    <source>
        <dbReference type="EMBL" id="TQM57369.1"/>
    </source>
</evidence>
<evidence type="ECO:0000313" key="5">
    <source>
        <dbReference type="Proteomes" id="UP000316747"/>
    </source>
</evidence>
<dbReference type="GO" id="GO:0005829">
    <property type="term" value="C:cytosol"/>
    <property type="evidence" value="ECO:0007669"/>
    <property type="project" value="TreeGrafter"/>
</dbReference>
<dbReference type="PANTHER" id="PTHR43391:SF86">
    <property type="entry name" value="SHORT-CHAIN DEHYDROGENASE_REDUCTASE FAMILY PROTEIN"/>
    <property type="match status" value="1"/>
</dbReference>
<dbReference type="OrthoDB" id="9792003at2"/>
<dbReference type="InterPro" id="IPR002347">
    <property type="entry name" value="SDR_fam"/>
</dbReference>
<dbReference type="SUPFAM" id="SSF51735">
    <property type="entry name" value="NAD(P)-binding Rossmann-fold domains"/>
    <property type="match status" value="1"/>
</dbReference>
<gene>
    <name evidence="4" type="ORF">FBY41_4193</name>
</gene>
<dbReference type="Proteomes" id="UP000316747">
    <property type="component" value="Unassembled WGS sequence"/>
</dbReference>
<dbReference type="Pfam" id="PF00106">
    <property type="entry name" value="adh_short"/>
    <property type="match status" value="1"/>
</dbReference>
<evidence type="ECO:0000256" key="3">
    <source>
        <dbReference type="RuleBase" id="RU000363"/>
    </source>
</evidence>
<keyword evidence="2" id="KW-0560">Oxidoreductase</keyword>
<dbReference type="PANTHER" id="PTHR43391">
    <property type="entry name" value="RETINOL DEHYDROGENASE-RELATED"/>
    <property type="match status" value="1"/>
</dbReference>
<keyword evidence="5" id="KW-1185">Reference proteome</keyword>
<organism evidence="4 5">
    <name type="scientific">Humibacillus xanthopallidus</name>
    <dbReference type="NCBI Taxonomy" id="412689"/>
    <lineage>
        <taxon>Bacteria</taxon>
        <taxon>Bacillati</taxon>
        <taxon>Actinomycetota</taxon>
        <taxon>Actinomycetes</taxon>
        <taxon>Micrococcales</taxon>
        <taxon>Intrasporangiaceae</taxon>
        <taxon>Humibacillus</taxon>
    </lineage>
</organism>